<dbReference type="HOGENOM" id="CLU_053817_0_0_10"/>
<name>I3C148_9FLAO</name>
<dbReference type="PROSITE" id="PS51257">
    <property type="entry name" value="PROKAR_LIPOPROTEIN"/>
    <property type="match status" value="1"/>
</dbReference>
<dbReference type="AlphaFoldDB" id="I3C148"/>
<dbReference type="Proteomes" id="UP000004690">
    <property type="component" value="Unassembled WGS sequence"/>
</dbReference>
<dbReference type="Pfam" id="PF16153">
    <property type="entry name" value="DUF4861"/>
    <property type="match status" value="1"/>
</dbReference>
<gene>
    <name evidence="1" type="ORF">JoomaDRAFT_0284</name>
</gene>
<proteinExistence type="predicted"/>
<dbReference type="STRING" id="926559.JoomaDRAFT_0284"/>
<accession>I3C148</accession>
<dbReference type="EMBL" id="JH651380">
    <property type="protein sequence ID" value="EIJ37341.1"/>
    <property type="molecule type" value="Genomic_DNA"/>
</dbReference>
<sequence>MKATKFIIPLCCLTLTLSCKKEVDKEKTTSETVIETSKEDKITGTSYAEISIAQGGKWIDGSRNHKEYSNGTSFKNVSELTVPKEHTDHSWYIRYEGPGWESNKVGYRLYLDWRNAIDIFGKTTEEIILPKVGQDNFDSYHEMNDWGMDILKAGKSMGIGSIGRYLDGKVLHFENVDQTNAKIENTNSSSSVNIDYKGWKTGNDKINLHSKLTITPNHRYTKHDVTPSKAIEGIATGIVKFDNIELTKKTSENKKWAYISTYGEQTLVPDKLGMALFYKTDEVAQAVEGTDDHLLVFKPTTNTISYYFLGAWEKEKDGITNKEDFTNYINSLLEQLNKNNQLN</sequence>
<organism evidence="1 2">
    <name type="scientific">Galbibacter orientalis DSM 19592</name>
    <dbReference type="NCBI Taxonomy" id="926559"/>
    <lineage>
        <taxon>Bacteria</taxon>
        <taxon>Pseudomonadati</taxon>
        <taxon>Bacteroidota</taxon>
        <taxon>Flavobacteriia</taxon>
        <taxon>Flavobacteriales</taxon>
        <taxon>Flavobacteriaceae</taxon>
        <taxon>Galbibacter</taxon>
    </lineage>
</organism>
<evidence type="ECO:0008006" key="3">
    <source>
        <dbReference type="Google" id="ProtNLM"/>
    </source>
</evidence>
<dbReference type="RefSeq" id="WP_008616144.1">
    <property type="nucleotide sequence ID" value="NZ_JH651380.1"/>
</dbReference>
<dbReference type="eggNOG" id="COG4225">
    <property type="taxonomic scope" value="Bacteria"/>
</dbReference>
<reference evidence="1 2" key="1">
    <citation type="submission" date="2012-02" db="EMBL/GenBank/DDBJ databases">
        <title>Improved High-Quality Draft genome of Joostella marina DSM 19592.</title>
        <authorList>
            <consortium name="US DOE Joint Genome Institute (JGI-PGF)"/>
            <person name="Lucas S."/>
            <person name="Copeland A."/>
            <person name="Lapidus A."/>
            <person name="Bruce D."/>
            <person name="Goodwin L."/>
            <person name="Pitluck S."/>
            <person name="Peters L."/>
            <person name="Chertkov O."/>
            <person name="Ovchinnikova G."/>
            <person name="Kyrpides N."/>
            <person name="Mavromatis K."/>
            <person name="Detter J.C."/>
            <person name="Han C."/>
            <person name="Land M."/>
            <person name="Hauser L."/>
            <person name="Markowitz V."/>
            <person name="Cheng J.-F."/>
            <person name="Hugenholtz P."/>
            <person name="Woyke T."/>
            <person name="Wu D."/>
            <person name="Tindall B."/>
            <person name="Brambilla E."/>
            <person name="Klenk H.-P."/>
            <person name="Eisen J.A."/>
        </authorList>
    </citation>
    <scope>NUCLEOTIDE SEQUENCE [LARGE SCALE GENOMIC DNA]</scope>
    <source>
        <strain evidence="1 2">DSM 19592</strain>
    </source>
</reference>
<dbReference type="OrthoDB" id="846806at2"/>
<keyword evidence="2" id="KW-1185">Reference proteome</keyword>
<dbReference type="InterPro" id="IPR032342">
    <property type="entry name" value="DUF4861"/>
</dbReference>
<evidence type="ECO:0000313" key="2">
    <source>
        <dbReference type="Proteomes" id="UP000004690"/>
    </source>
</evidence>
<evidence type="ECO:0000313" key="1">
    <source>
        <dbReference type="EMBL" id="EIJ37341.1"/>
    </source>
</evidence>
<protein>
    <recommendedName>
        <fullName evidence="3">DUF4861 domain-containing protein</fullName>
    </recommendedName>
</protein>